<dbReference type="Pfam" id="PF01869">
    <property type="entry name" value="BcrAD_BadFG"/>
    <property type="match status" value="2"/>
</dbReference>
<evidence type="ECO:0000313" key="3">
    <source>
        <dbReference type="EMBL" id="GLH66062.1"/>
    </source>
</evidence>
<dbReference type="Pfam" id="PF09989">
    <property type="entry name" value="DUF2229"/>
    <property type="match status" value="1"/>
</dbReference>
<evidence type="ECO:0000259" key="2">
    <source>
        <dbReference type="Pfam" id="PF09989"/>
    </source>
</evidence>
<gene>
    <name evidence="3" type="ORF">GETHED_04260</name>
</gene>
<name>A0ABQ5PUN2_9BACT</name>
<dbReference type="EMBL" id="BSDC01000001">
    <property type="protein sequence ID" value="GLH66062.1"/>
    <property type="molecule type" value="Genomic_DNA"/>
</dbReference>
<accession>A0ABQ5PUN2</accession>
<dbReference type="PANTHER" id="PTHR32329:SF7">
    <property type="entry name" value="ACTIVATOR OF 2-HYDROXYACYL-COA-HYDRATASE"/>
    <property type="match status" value="1"/>
</dbReference>
<dbReference type="InterPro" id="IPR002731">
    <property type="entry name" value="ATPase_BadF"/>
</dbReference>
<evidence type="ECO:0000313" key="4">
    <source>
        <dbReference type="Proteomes" id="UP001165044"/>
    </source>
</evidence>
<sequence>MARFIGLDLGAETLKAVELTRQGDGWAWTRRACVAHGKDPGRAFLDLLRGWDWDGVAGAAVTGRLGRPVALPRVPGRQALAAGFRLRHGPEPATVVSIGSRGFSVLELRVKGTEIYRENGRCAQGTGNFLQQLVGRFGLTVEEASALAEGVADPAPLSGRCPVILKTDMTHLANKGESRARILAGLLDAIAENVQALLKPKVCPERLLLAGGVARSTRIQAHFRRHAAAHGLTYLEASEDDRLYLEALGCAILAAEAPAALPGLDSLLRPPDRAPLEVSEPLSFHLDRVRRLQGPPESLAAGPVAAVPVEVIVGFDIGSTGSKAVALEPESGSVLWEDYLPTDGAPVAAAQALMRNLLAGTAAAHHIRGFGVTGSGREIVGSLLSVCYGREAVSVLNEIAAHATGALQCDPRVDTIFEIGGQDAKYIRLAGGKVVDAAMNEACSAGTGSFIEEQGRRFTGIDSVAQLGEVALSADHCISLGQHCSIFMAEVIDGAVAAGVPQATIIAGIYDSVVANYLNRVKGSRSVGQVIFCQGMPFASDALAAAVARQTGAEVIVPPKPGLMGAVGIALLAARELAWEEADDLDGARFLQAEVAAKDQFVCTATQGCGGAGNKCRIDRLTTRVDGTTTRFTWGGGCSLWDKGTRRAKLPDRAPDPFRERRELVARLSEPLSERRGRPLIGISGEFQLQGTFPFFATFLHELGFDLQVAPTPGRDTLKRGIEEAGVPFCAPMQQYHGLVAGMADARPDYLFLPMMRELPRVGGEPHAVVCPISQGAPDVLRLELGAAAPKVLSPVVDFGPGAYDSPAFLRVCRRLAADLGRDLPSEWRSAWRAARAAQLTFEAELTELGRRALAFCRERDLVPVVLLGRGYTLHNDVLNSNVPAILREQGAIAIPLDCLPLDEGVPTFDEVFWGHSQRILRAAWQIRRTPGLYSVFCSNYACGPDSFTVPFFAWLMEGRPYAVIETDGHSGDAGTKTRVEAFLHCVREDRPREGQCEPRPAADLCVGTRTFQEIHREGELLLIPPMGPEPEAVAAVMRGLGLPAEALPPSDLGALRLGRRQTSGKECLPMTLLLGGLLAHLERHPAGHVVLLLPAAFGPCRMGAYRTLHQLILKRLGEEARVRIWSPPYGDYFRGLPTGFKALILAGMAAFGTLERALCHIRAAERTPGAADAIRDKWAARIAAHLEATAAGDLGAARVVSEVATGRIYGIPALLRQALAELRRADSGADLPRVLLTGEIYVRLDPFANGQMARALAARGLRVDIEATTDFIEYSEYTARTQGAKTGPAARVERWVRERILAVAEGTLTTELDWPRRGSLPRILEASAPYLREALEGEAVLTLGAPLLGWRRGEIDAAVLVAPLECMPSKLADAQFIHATEREGLLILSVPLNGEPPDPEALDAFAFEVRRRRLLRRRSRRPASRDDRLRTASSI</sequence>
<dbReference type="PANTHER" id="PTHR32329">
    <property type="entry name" value="BIFUNCTIONAL PROTEIN [INCLUDES 2-HYDROXYACYL-COA DEHYDRATASE (N-TER) AND ITS ACTIVATOR DOMAIN (C_TERM)-RELATED"/>
    <property type="match status" value="1"/>
</dbReference>
<feature type="domain" description="ATPase BadF/BadG/BcrA/BcrD type" evidence="1">
    <location>
        <begin position="313"/>
        <end position="573"/>
    </location>
</feature>
<reference evidence="3" key="1">
    <citation type="journal article" date="2023" name="Antonie Van Leeuwenhoek">
        <title>Mesoterricola silvestris gen. nov., sp. nov., Mesoterricola sediminis sp. nov., Geothrix oryzae sp. nov., Geothrix edaphica sp. nov., Geothrix rubra sp. nov., and Geothrix limicola sp. nov., six novel members of Acidobacteriota isolated from soils.</title>
        <authorList>
            <person name="Itoh H."/>
            <person name="Sugisawa Y."/>
            <person name="Mise K."/>
            <person name="Xu Z."/>
            <person name="Kuniyasu M."/>
            <person name="Ushijima N."/>
            <person name="Kawano K."/>
            <person name="Kobayashi E."/>
            <person name="Shiratori Y."/>
            <person name="Masuda Y."/>
            <person name="Senoo K."/>
        </authorList>
    </citation>
    <scope>NUCLEOTIDE SEQUENCE</scope>
    <source>
        <strain evidence="3">Red802</strain>
    </source>
</reference>
<dbReference type="RefSeq" id="WP_285606149.1">
    <property type="nucleotide sequence ID" value="NZ_BSDC01000001.1"/>
</dbReference>
<feature type="domain" description="DUF2229" evidence="2">
    <location>
        <begin position="681"/>
        <end position="899"/>
    </location>
</feature>
<dbReference type="SUPFAM" id="SSF53067">
    <property type="entry name" value="Actin-like ATPase domain"/>
    <property type="match status" value="2"/>
</dbReference>
<dbReference type="InterPro" id="IPR043129">
    <property type="entry name" value="ATPase_NBD"/>
</dbReference>
<dbReference type="InterPro" id="IPR051805">
    <property type="entry name" value="Dehydratase_Activator_Redct"/>
</dbReference>
<dbReference type="Proteomes" id="UP001165044">
    <property type="component" value="Unassembled WGS sequence"/>
</dbReference>
<dbReference type="Gene3D" id="3.30.420.40">
    <property type="match status" value="4"/>
</dbReference>
<organism evidence="3 4">
    <name type="scientific">Geothrix edaphica</name>
    <dbReference type="NCBI Taxonomy" id="2927976"/>
    <lineage>
        <taxon>Bacteria</taxon>
        <taxon>Pseudomonadati</taxon>
        <taxon>Acidobacteriota</taxon>
        <taxon>Holophagae</taxon>
        <taxon>Holophagales</taxon>
        <taxon>Holophagaceae</taxon>
        <taxon>Geothrix</taxon>
    </lineage>
</organism>
<proteinExistence type="predicted"/>
<feature type="domain" description="ATPase BadF/BadG/BcrA/BcrD type" evidence="1">
    <location>
        <begin position="92"/>
        <end position="220"/>
    </location>
</feature>
<keyword evidence="4" id="KW-1185">Reference proteome</keyword>
<dbReference type="InterPro" id="IPR018709">
    <property type="entry name" value="CoA_activase_DUF2229"/>
</dbReference>
<protein>
    <submittedName>
        <fullName evidence="3">2-hydroxyglutaryl-CoA dehydratase</fullName>
    </submittedName>
</protein>
<evidence type="ECO:0000259" key="1">
    <source>
        <dbReference type="Pfam" id="PF01869"/>
    </source>
</evidence>
<comment type="caution">
    <text evidence="3">The sequence shown here is derived from an EMBL/GenBank/DDBJ whole genome shotgun (WGS) entry which is preliminary data.</text>
</comment>